<feature type="region of interest" description="Disordered" evidence="1">
    <location>
        <begin position="51"/>
        <end position="77"/>
    </location>
</feature>
<evidence type="ECO:0000256" key="1">
    <source>
        <dbReference type="SAM" id="MobiDB-lite"/>
    </source>
</evidence>
<keyword evidence="2" id="KW-0732">Signal</keyword>
<proteinExistence type="predicted"/>
<name>A0A8S0PF85_OLEEU</name>
<evidence type="ECO:0008006" key="5">
    <source>
        <dbReference type="Google" id="ProtNLM"/>
    </source>
</evidence>
<sequence length="140" mass="14563">MSSNFVLLVLLGVLICTTNARKLIGTEGSFDDEKKFFDHWDLAGRGLGGGFGGGGGGRTKGGSEGGSGSGGRLGGGLGSGFEGRGEDLVEVEEHGVVLVLEPDLMVGLEMVLKEEEEVLVAKADWVEDLVVDLVEELVVE</sequence>
<evidence type="ECO:0000313" key="3">
    <source>
        <dbReference type="EMBL" id="CAA2946530.1"/>
    </source>
</evidence>
<dbReference type="Gramene" id="OE9A028541T1">
    <property type="protein sequence ID" value="OE9A028541C1"/>
    <property type="gene ID" value="OE9A028541"/>
</dbReference>
<gene>
    <name evidence="3" type="ORF">OLEA9_A028541</name>
</gene>
<dbReference type="Proteomes" id="UP000594638">
    <property type="component" value="Unassembled WGS sequence"/>
</dbReference>
<evidence type="ECO:0000313" key="4">
    <source>
        <dbReference type="Proteomes" id="UP000594638"/>
    </source>
</evidence>
<comment type="caution">
    <text evidence="3">The sequence shown here is derived from an EMBL/GenBank/DDBJ whole genome shotgun (WGS) entry which is preliminary data.</text>
</comment>
<dbReference type="AlphaFoldDB" id="A0A8S0PF85"/>
<dbReference type="EMBL" id="CACTIH010000064">
    <property type="protein sequence ID" value="CAA2946530.1"/>
    <property type="molecule type" value="Genomic_DNA"/>
</dbReference>
<reference evidence="3 4" key="1">
    <citation type="submission" date="2019-12" db="EMBL/GenBank/DDBJ databases">
        <authorList>
            <person name="Alioto T."/>
            <person name="Alioto T."/>
            <person name="Gomez Garrido J."/>
        </authorList>
    </citation>
    <scope>NUCLEOTIDE SEQUENCE [LARGE SCALE GENOMIC DNA]</scope>
</reference>
<dbReference type="OrthoDB" id="786814at2759"/>
<feature type="chain" id="PRO_5035862097" description="Glycine-rich protein" evidence="2">
    <location>
        <begin position="21"/>
        <end position="140"/>
    </location>
</feature>
<evidence type="ECO:0000256" key="2">
    <source>
        <dbReference type="SAM" id="SignalP"/>
    </source>
</evidence>
<protein>
    <recommendedName>
        <fullName evidence="5">Glycine-rich protein</fullName>
    </recommendedName>
</protein>
<keyword evidence="4" id="KW-1185">Reference proteome</keyword>
<feature type="signal peptide" evidence="2">
    <location>
        <begin position="1"/>
        <end position="20"/>
    </location>
</feature>
<accession>A0A8S0PF85</accession>
<organism evidence="3 4">
    <name type="scientific">Olea europaea subsp. europaea</name>
    <dbReference type="NCBI Taxonomy" id="158383"/>
    <lineage>
        <taxon>Eukaryota</taxon>
        <taxon>Viridiplantae</taxon>
        <taxon>Streptophyta</taxon>
        <taxon>Embryophyta</taxon>
        <taxon>Tracheophyta</taxon>
        <taxon>Spermatophyta</taxon>
        <taxon>Magnoliopsida</taxon>
        <taxon>eudicotyledons</taxon>
        <taxon>Gunneridae</taxon>
        <taxon>Pentapetalae</taxon>
        <taxon>asterids</taxon>
        <taxon>lamiids</taxon>
        <taxon>Lamiales</taxon>
        <taxon>Oleaceae</taxon>
        <taxon>Oleeae</taxon>
        <taxon>Olea</taxon>
    </lineage>
</organism>